<keyword evidence="2" id="KW-1185">Reference proteome</keyword>
<evidence type="ECO:0000313" key="1">
    <source>
        <dbReference type="EMBL" id="GIY79587.1"/>
    </source>
</evidence>
<dbReference type="EMBL" id="BPLR01015905">
    <property type="protein sequence ID" value="GIY79587.1"/>
    <property type="molecule type" value="Genomic_DNA"/>
</dbReference>
<reference evidence="1 2" key="1">
    <citation type="submission" date="2021-06" db="EMBL/GenBank/DDBJ databases">
        <title>Caerostris extrusa draft genome.</title>
        <authorList>
            <person name="Kono N."/>
            <person name="Arakawa K."/>
        </authorList>
    </citation>
    <scope>NUCLEOTIDE SEQUENCE [LARGE SCALE GENOMIC DNA]</scope>
</reference>
<evidence type="ECO:0000313" key="2">
    <source>
        <dbReference type="Proteomes" id="UP001054945"/>
    </source>
</evidence>
<name>A0AAV4W9Y6_CAEEX</name>
<dbReference type="AlphaFoldDB" id="A0AAV4W9Y6"/>
<dbReference type="Proteomes" id="UP001054945">
    <property type="component" value="Unassembled WGS sequence"/>
</dbReference>
<comment type="caution">
    <text evidence="1">The sequence shown here is derived from an EMBL/GenBank/DDBJ whole genome shotgun (WGS) entry which is preliminary data.</text>
</comment>
<protein>
    <submittedName>
        <fullName evidence="1">Uncharacterized protein</fullName>
    </submittedName>
</protein>
<sequence>MEITPERKRYPFPFYVIPYTLPPTQVPYPSCIFLRALKALKRGADIILPKTQVAAIKIFSCRNYNSKVGRGGSNIKGSPTFEFPCFLWRIKCVAFEQ</sequence>
<gene>
    <name evidence="1" type="ORF">CEXT_26261</name>
</gene>
<organism evidence="1 2">
    <name type="scientific">Caerostris extrusa</name>
    <name type="common">Bark spider</name>
    <name type="synonym">Caerostris bankana</name>
    <dbReference type="NCBI Taxonomy" id="172846"/>
    <lineage>
        <taxon>Eukaryota</taxon>
        <taxon>Metazoa</taxon>
        <taxon>Ecdysozoa</taxon>
        <taxon>Arthropoda</taxon>
        <taxon>Chelicerata</taxon>
        <taxon>Arachnida</taxon>
        <taxon>Araneae</taxon>
        <taxon>Araneomorphae</taxon>
        <taxon>Entelegynae</taxon>
        <taxon>Araneoidea</taxon>
        <taxon>Araneidae</taxon>
        <taxon>Caerostris</taxon>
    </lineage>
</organism>
<accession>A0AAV4W9Y6</accession>
<proteinExistence type="predicted"/>